<feature type="region of interest" description="Disordered" evidence="1">
    <location>
        <begin position="551"/>
        <end position="572"/>
    </location>
</feature>
<feature type="compositionally biased region" description="Polar residues" evidence="1">
    <location>
        <begin position="233"/>
        <end position="248"/>
    </location>
</feature>
<sequence length="1165" mass="125560">MAAYSRPTRLGNGNGNDRRNTTALPATSRNHDIARGLPSGACNFRDLNAGPKPPSCGCRRFWWSAEVYTQRGSASASGVKPAASSDSNPWCVCGHHACYHDMVERTSSIGASLLGGRYSISTRESLARSIVSQAEKDTSHNIGNDPQAKSARADSLAKSARSTSTAEVNTADYLPPIPSMCLLNSTDLQLPRSEEHNGLGLTISIPKAPGPGSTTSTVPDDVYLANLIAQANRDSQMPSTRHTSTGSSYIPVGRVSPDQGFMQRVMEARRALPVPVPSTETVNPLPEGASIHAPIVIEDCAQSATELATPSLAGATPEFRGLEALVHEVGGLVNALGHADDKTTVTVPPAVAQNLPRILEKLHGALNTISAHIRSTDLADVVRTLASRVDGLESTSFTSSVIVSAATVEEINERIDMLDGKVLELEEKVDDHGRTLVGGLLEDGKRRRRKGRKWTRDTEDSLLLNDSFPGLSDSDDRTEGTFLTLLERTGYEARLRSVEERVEHLDSVAGPSISAPWEIEVVLLPWGRDLRGIWFKPEDLPFRRSRNSMGDESVFTLPSDSDAGEEADRDDDDWTRTALQLNASPQKTSKSSLRPSPLRLDDESVWSERAIQEWAEAGDHALGNTWLVPKACGPKGAVYHRLQSRGFVRTVTLRGGGAKTVRDAVRRAFIDVLDLHKSSQPSLRESQMKASVFLALDGPFAPLRKIHKSSRLRFLSPAEMVSPALWNADFLASGVMMRAPGGKKRLFVTHPEAYIQPATCHRPPKQHPGWTWQRLRELPRFTPATQEIGTPSGVPEADAKEPCWAYFPSLDSPPSSLFSSFTSVQSTHSRLSVRSKEPDSVPAPNKHNSAPKLHPITPTSELPPHTPAAQAPASSPGPASRTRSRAKVRPSEDVVVIESLSAQCNMAAARGKGKARVRDVDVGSVRAKAGRKSKRRRISRSDDESGDEGERREPKEQVWGEEKEVEDIDAEEGAEEAYLAARRRFGAFTPRRSMSREVDAEAGGDAEPDAEPEDEEQGRPVSPFFVPVGSQSTGVGSAAFAASRGGMMKRGTTPFAYATPFSGPTVGPVSVRNVSGGSGSGVSGEVDRVDGSGASLFGEEADGGWSANVGDGDCDVDMSVAGPSWFDEEFPDDVFGQEQGDGLEEEAPSVTRKGRGWTQDADYGS</sequence>
<feature type="region of interest" description="Disordered" evidence="1">
    <location>
        <begin position="132"/>
        <end position="167"/>
    </location>
</feature>
<feature type="region of interest" description="Disordered" evidence="1">
    <location>
        <begin position="579"/>
        <end position="598"/>
    </location>
</feature>
<feature type="compositionally biased region" description="Polar residues" evidence="1">
    <location>
        <begin position="579"/>
        <end position="590"/>
    </location>
</feature>
<keyword evidence="3" id="KW-1185">Reference proteome</keyword>
<feature type="region of interest" description="Disordered" evidence="1">
    <location>
        <begin position="1069"/>
        <end position="1165"/>
    </location>
</feature>
<proteinExistence type="predicted"/>
<feature type="compositionally biased region" description="Basic residues" evidence="1">
    <location>
        <begin position="928"/>
        <end position="938"/>
    </location>
</feature>
<evidence type="ECO:0000313" key="3">
    <source>
        <dbReference type="Proteomes" id="UP000799640"/>
    </source>
</evidence>
<feature type="region of interest" description="Disordered" evidence="1">
    <location>
        <begin position="985"/>
        <end position="1033"/>
    </location>
</feature>
<organism evidence="2 3">
    <name type="scientific">Trichodelitschia bisporula</name>
    <dbReference type="NCBI Taxonomy" id="703511"/>
    <lineage>
        <taxon>Eukaryota</taxon>
        <taxon>Fungi</taxon>
        <taxon>Dikarya</taxon>
        <taxon>Ascomycota</taxon>
        <taxon>Pezizomycotina</taxon>
        <taxon>Dothideomycetes</taxon>
        <taxon>Dothideomycetes incertae sedis</taxon>
        <taxon>Phaeotrichales</taxon>
        <taxon>Phaeotrichaceae</taxon>
        <taxon>Trichodelitschia</taxon>
    </lineage>
</organism>
<dbReference type="OrthoDB" id="5427134at2759"/>
<name>A0A6G1I2L9_9PEZI</name>
<feature type="region of interest" description="Disordered" evidence="1">
    <location>
        <begin position="829"/>
        <end position="891"/>
    </location>
</feature>
<dbReference type="EMBL" id="ML996691">
    <property type="protein sequence ID" value="KAF2402225.1"/>
    <property type="molecule type" value="Genomic_DNA"/>
</dbReference>
<reference evidence="2" key="1">
    <citation type="journal article" date="2020" name="Stud. Mycol.">
        <title>101 Dothideomycetes genomes: a test case for predicting lifestyles and emergence of pathogens.</title>
        <authorList>
            <person name="Haridas S."/>
            <person name="Albert R."/>
            <person name="Binder M."/>
            <person name="Bloem J."/>
            <person name="Labutti K."/>
            <person name="Salamov A."/>
            <person name="Andreopoulos B."/>
            <person name="Baker S."/>
            <person name="Barry K."/>
            <person name="Bills G."/>
            <person name="Bluhm B."/>
            <person name="Cannon C."/>
            <person name="Castanera R."/>
            <person name="Culley D."/>
            <person name="Daum C."/>
            <person name="Ezra D."/>
            <person name="Gonzalez J."/>
            <person name="Henrissat B."/>
            <person name="Kuo A."/>
            <person name="Liang C."/>
            <person name="Lipzen A."/>
            <person name="Lutzoni F."/>
            <person name="Magnuson J."/>
            <person name="Mondo S."/>
            <person name="Nolan M."/>
            <person name="Ohm R."/>
            <person name="Pangilinan J."/>
            <person name="Park H.-J."/>
            <person name="Ramirez L."/>
            <person name="Alfaro M."/>
            <person name="Sun H."/>
            <person name="Tritt A."/>
            <person name="Yoshinaga Y."/>
            <person name="Zwiers L.-H."/>
            <person name="Turgeon B."/>
            <person name="Goodwin S."/>
            <person name="Spatafora J."/>
            <person name="Crous P."/>
            <person name="Grigoriev I."/>
        </authorList>
    </citation>
    <scope>NUCLEOTIDE SEQUENCE</scope>
    <source>
        <strain evidence="2">CBS 262.69</strain>
    </source>
</reference>
<feature type="compositionally biased region" description="Basic and acidic residues" evidence="1">
    <location>
        <begin position="939"/>
        <end position="962"/>
    </location>
</feature>
<protein>
    <submittedName>
        <fullName evidence="2">Uncharacterized protein</fullName>
    </submittedName>
</protein>
<feature type="region of interest" description="Disordered" evidence="1">
    <location>
        <begin position="233"/>
        <end position="254"/>
    </location>
</feature>
<feature type="compositionally biased region" description="Acidic residues" evidence="1">
    <location>
        <begin position="963"/>
        <end position="972"/>
    </location>
</feature>
<feature type="compositionally biased region" description="Low complexity" evidence="1">
    <location>
        <begin position="867"/>
        <end position="881"/>
    </location>
</feature>
<evidence type="ECO:0000313" key="2">
    <source>
        <dbReference type="EMBL" id="KAF2402225.1"/>
    </source>
</evidence>
<dbReference type="Proteomes" id="UP000799640">
    <property type="component" value="Unassembled WGS sequence"/>
</dbReference>
<gene>
    <name evidence="2" type="ORF">EJ06DRAFT_580519</name>
</gene>
<evidence type="ECO:0000256" key="1">
    <source>
        <dbReference type="SAM" id="MobiDB-lite"/>
    </source>
</evidence>
<feature type="compositionally biased region" description="Acidic residues" evidence="1">
    <location>
        <begin position="562"/>
        <end position="572"/>
    </location>
</feature>
<accession>A0A6G1I2L9</accession>
<feature type="compositionally biased region" description="Acidic residues" evidence="1">
    <location>
        <begin position="1000"/>
        <end position="1016"/>
    </location>
</feature>
<feature type="region of interest" description="Disordered" evidence="1">
    <location>
        <begin position="909"/>
        <end position="972"/>
    </location>
</feature>
<feature type="region of interest" description="Disordered" evidence="1">
    <location>
        <begin position="1"/>
        <end position="30"/>
    </location>
</feature>
<dbReference type="AlphaFoldDB" id="A0A6G1I2L9"/>